<evidence type="ECO:0000313" key="4">
    <source>
        <dbReference type="Proteomes" id="UP000479000"/>
    </source>
</evidence>
<proteinExistence type="predicted"/>
<gene>
    <name evidence="3" type="ORF">NTEN_LOCUS16571</name>
</gene>
<feature type="compositionally biased region" description="Polar residues" evidence="1">
    <location>
        <begin position="211"/>
        <end position="269"/>
    </location>
</feature>
<dbReference type="EMBL" id="CADCXU010024245">
    <property type="protein sequence ID" value="CAB0011660.1"/>
    <property type="molecule type" value="Genomic_DNA"/>
</dbReference>
<evidence type="ECO:0000256" key="1">
    <source>
        <dbReference type="SAM" id="MobiDB-lite"/>
    </source>
</evidence>
<organism evidence="3 4">
    <name type="scientific">Nesidiocoris tenuis</name>
    <dbReference type="NCBI Taxonomy" id="355587"/>
    <lineage>
        <taxon>Eukaryota</taxon>
        <taxon>Metazoa</taxon>
        <taxon>Ecdysozoa</taxon>
        <taxon>Arthropoda</taxon>
        <taxon>Hexapoda</taxon>
        <taxon>Insecta</taxon>
        <taxon>Pterygota</taxon>
        <taxon>Neoptera</taxon>
        <taxon>Paraneoptera</taxon>
        <taxon>Hemiptera</taxon>
        <taxon>Heteroptera</taxon>
        <taxon>Panheteroptera</taxon>
        <taxon>Cimicomorpha</taxon>
        <taxon>Miridae</taxon>
        <taxon>Dicyphina</taxon>
        <taxon>Nesidiocoris</taxon>
    </lineage>
</organism>
<accession>A0A6H5H336</accession>
<dbReference type="Proteomes" id="UP000479000">
    <property type="component" value="Unassembled WGS sequence"/>
</dbReference>
<feature type="compositionally biased region" description="Low complexity" evidence="1">
    <location>
        <begin position="166"/>
        <end position="178"/>
    </location>
</feature>
<dbReference type="AlphaFoldDB" id="A0A6H5H336"/>
<feature type="compositionally biased region" description="Low complexity" evidence="1">
    <location>
        <begin position="115"/>
        <end position="142"/>
    </location>
</feature>
<evidence type="ECO:0000313" key="3">
    <source>
        <dbReference type="EMBL" id="CAB0011660.1"/>
    </source>
</evidence>
<feature type="chain" id="PRO_5026062092" evidence="2">
    <location>
        <begin position="20"/>
        <end position="296"/>
    </location>
</feature>
<keyword evidence="2" id="KW-0732">Signal</keyword>
<protein>
    <submittedName>
        <fullName evidence="3">Uncharacterized protein</fullName>
    </submittedName>
</protein>
<keyword evidence="4" id="KW-1185">Reference proteome</keyword>
<reference evidence="3 4" key="1">
    <citation type="submission" date="2020-02" db="EMBL/GenBank/DDBJ databases">
        <authorList>
            <person name="Ferguson B K."/>
        </authorList>
    </citation>
    <scope>NUCLEOTIDE SEQUENCE [LARGE SCALE GENOMIC DNA]</scope>
</reference>
<sequence>MSPAIFVLLFFWMTRTSEAANSSRNLRYLCSEGGWLQDSYFCKSIVSRVKAALCRVVTIDSCKSTETSATANPPIADSGDPGPPYWVIDDISGMNITVFFNITGFAAPASPPYGSPSSGSPPSGSPLYGSPSSGSPSSGSPPYASPPYASPPYASAPPSGSPPAFPSSGPSSFGVSPFGSPPPGIPVTPPPANQSISYSDKLDLEPPAIAANQQIGEVSKHSATATSNQEVPDQISSQDASQDLTSLSPTSLATENPLSSQMPHQNSQPERAVRQRRRAPLEDIRCYDRRFISPLQ</sequence>
<name>A0A6H5H336_9HEMI</name>
<evidence type="ECO:0000256" key="2">
    <source>
        <dbReference type="SAM" id="SignalP"/>
    </source>
</evidence>
<feature type="signal peptide" evidence="2">
    <location>
        <begin position="1"/>
        <end position="19"/>
    </location>
</feature>
<feature type="region of interest" description="Disordered" evidence="1">
    <location>
        <begin position="111"/>
        <end position="280"/>
    </location>
</feature>
<feature type="compositionally biased region" description="Pro residues" evidence="1">
    <location>
        <begin position="179"/>
        <end position="192"/>
    </location>
</feature>